<evidence type="ECO:0000256" key="7">
    <source>
        <dbReference type="ARBA" id="ARBA00022692"/>
    </source>
</evidence>
<protein>
    <recommendedName>
        <fullName evidence="5">Translocon-associated protein subunit delta</fullName>
    </recommendedName>
    <alternativeName>
        <fullName evidence="14">Signal sequence receptor subunit delta</fullName>
    </alternativeName>
</protein>
<dbReference type="GO" id="GO:0005789">
    <property type="term" value="C:endoplasmic reticulum membrane"/>
    <property type="evidence" value="ECO:0007669"/>
    <property type="project" value="UniProtKB-SubCell"/>
</dbReference>
<keyword evidence="12" id="KW-0472">Membrane</keyword>
<evidence type="ECO:0000256" key="5">
    <source>
        <dbReference type="ARBA" id="ARBA00014387"/>
    </source>
</evidence>
<accession>A0A4E0S0B9</accession>
<gene>
    <name evidence="16" type="ORF">D915_005534</name>
</gene>
<keyword evidence="11" id="KW-1133">Transmembrane helix</keyword>
<evidence type="ECO:0000256" key="14">
    <source>
        <dbReference type="ARBA" id="ARBA00031791"/>
    </source>
</evidence>
<keyword evidence="8 15" id="KW-0732">Signal</keyword>
<keyword evidence="7" id="KW-0812">Transmembrane</keyword>
<dbReference type="InterPro" id="IPR008855">
    <property type="entry name" value="TRAP-delta"/>
</dbReference>
<sequence>MSVCGFLILSLSYLIIQASCCDDFDTKSVVYTSKESVLATKTLVIVEGEAKCKGLGSPNLYAELNGILQPVNRNMETDNFQVTFAFEHKYFPKGDYSVRFFNEDGAQAYRRALRSGESTSSVHAVFTVNLRHKVWLLCFNDLIFKGISFAPWIHSETVALLTISLITLSAFVTKNKSF</sequence>
<evidence type="ECO:0000256" key="13">
    <source>
        <dbReference type="ARBA" id="ARBA00023157"/>
    </source>
</evidence>
<keyword evidence="10" id="KW-0832">Ubl conjugation</keyword>
<comment type="subcellular location">
    <subcellularLocation>
        <location evidence="2">Endoplasmic reticulum membrane</location>
        <topology evidence="2">Single-pass type I membrane protein</topology>
    </subcellularLocation>
</comment>
<evidence type="ECO:0000256" key="10">
    <source>
        <dbReference type="ARBA" id="ARBA00022843"/>
    </source>
</evidence>
<evidence type="ECO:0000256" key="3">
    <source>
        <dbReference type="ARBA" id="ARBA00009294"/>
    </source>
</evidence>
<dbReference type="PANTHER" id="PTHR12731">
    <property type="entry name" value="TRANSLOCON-ASSOCIATED PROTEIN, DELTA SUBUNIT"/>
    <property type="match status" value="1"/>
</dbReference>
<keyword evidence="17" id="KW-1185">Reference proteome</keyword>
<comment type="caution">
    <text evidence="16">The sequence shown here is derived from an EMBL/GenBank/DDBJ whole genome shotgun (WGS) entry which is preliminary data.</text>
</comment>
<evidence type="ECO:0000256" key="2">
    <source>
        <dbReference type="ARBA" id="ARBA00004115"/>
    </source>
</evidence>
<evidence type="ECO:0000256" key="8">
    <source>
        <dbReference type="ARBA" id="ARBA00022729"/>
    </source>
</evidence>
<evidence type="ECO:0000256" key="15">
    <source>
        <dbReference type="SAM" id="SignalP"/>
    </source>
</evidence>
<evidence type="ECO:0000256" key="1">
    <source>
        <dbReference type="ARBA" id="ARBA00002838"/>
    </source>
</evidence>
<dbReference type="AlphaFoldDB" id="A0A4E0S0B9"/>
<evidence type="ECO:0000256" key="9">
    <source>
        <dbReference type="ARBA" id="ARBA00022824"/>
    </source>
</evidence>
<evidence type="ECO:0000256" key="6">
    <source>
        <dbReference type="ARBA" id="ARBA00022499"/>
    </source>
</evidence>
<comment type="function">
    <text evidence="1">TRAP proteins are part of a complex whose function is to bind calcium to the ER membrane and thereby regulate the retention of ER resident proteins.</text>
</comment>
<evidence type="ECO:0000313" key="16">
    <source>
        <dbReference type="EMBL" id="THD23430.1"/>
    </source>
</evidence>
<keyword evidence="13" id="KW-1015">Disulfide bond</keyword>
<evidence type="ECO:0000313" key="17">
    <source>
        <dbReference type="Proteomes" id="UP000230066"/>
    </source>
</evidence>
<organism evidence="16 17">
    <name type="scientific">Fasciola hepatica</name>
    <name type="common">Liver fluke</name>
    <dbReference type="NCBI Taxonomy" id="6192"/>
    <lineage>
        <taxon>Eukaryota</taxon>
        <taxon>Metazoa</taxon>
        <taxon>Spiralia</taxon>
        <taxon>Lophotrochozoa</taxon>
        <taxon>Platyhelminthes</taxon>
        <taxon>Trematoda</taxon>
        <taxon>Digenea</taxon>
        <taxon>Plagiorchiida</taxon>
        <taxon>Echinostomata</taxon>
        <taxon>Echinostomatoidea</taxon>
        <taxon>Fasciolidae</taxon>
        <taxon>Fasciola</taxon>
    </lineage>
</organism>
<evidence type="ECO:0000256" key="12">
    <source>
        <dbReference type="ARBA" id="ARBA00023136"/>
    </source>
</evidence>
<comment type="similarity">
    <text evidence="3">Belongs to the TRAP-delta family.</text>
</comment>
<reference evidence="16" key="1">
    <citation type="submission" date="2019-03" db="EMBL/GenBank/DDBJ databases">
        <title>Improved annotation for the trematode Fasciola hepatica.</title>
        <authorList>
            <person name="Choi Y.-J."/>
            <person name="Martin J."/>
            <person name="Mitreva M."/>
        </authorList>
    </citation>
    <scope>NUCLEOTIDE SEQUENCE [LARGE SCALE GENOMIC DNA]</scope>
</reference>
<keyword evidence="6" id="KW-1017">Isopeptide bond</keyword>
<name>A0A4E0S0B9_FASHE</name>
<evidence type="ECO:0000256" key="11">
    <source>
        <dbReference type="ARBA" id="ARBA00022989"/>
    </source>
</evidence>
<keyword evidence="9" id="KW-0256">Endoplasmic reticulum</keyword>
<dbReference type="PANTHER" id="PTHR12731:SF1">
    <property type="entry name" value="TRANSLOCON-ASSOCIATED PROTEIN SUBUNIT DELTA"/>
    <property type="match status" value="1"/>
</dbReference>
<comment type="subunit">
    <text evidence="4">Heterotetramer of TRAP-alpha, TRAP-beta, TRAP-delta and TRAP-gamma.</text>
</comment>
<dbReference type="EMBL" id="JXXN02002153">
    <property type="protein sequence ID" value="THD23430.1"/>
    <property type="molecule type" value="Genomic_DNA"/>
</dbReference>
<dbReference type="Pfam" id="PF05404">
    <property type="entry name" value="TRAP-delta"/>
    <property type="match status" value="1"/>
</dbReference>
<proteinExistence type="inferred from homology"/>
<dbReference type="Proteomes" id="UP000230066">
    <property type="component" value="Unassembled WGS sequence"/>
</dbReference>
<feature type="chain" id="PRO_5020031723" description="Translocon-associated protein subunit delta" evidence="15">
    <location>
        <begin position="22"/>
        <end position="178"/>
    </location>
</feature>
<evidence type="ECO:0000256" key="4">
    <source>
        <dbReference type="ARBA" id="ARBA00011819"/>
    </source>
</evidence>
<feature type="signal peptide" evidence="15">
    <location>
        <begin position="1"/>
        <end position="21"/>
    </location>
</feature>